<protein>
    <submittedName>
        <fullName evidence="1">Uncharacterized protein</fullName>
    </submittedName>
</protein>
<reference evidence="1" key="1">
    <citation type="submission" date="2021-01" db="EMBL/GenBank/DDBJ databases">
        <title>Whole genome shotgun sequence of Actinocatenispora rupis NBRC 107355.</title>
        <authorList>
            <person name="Komaki H."/>
            <person name="Tamura T."/>
        </authorList>
    </citation>
    <scope>NUCLEOTIDE SEQUENCE</scope>
    <source>
        <strain evidence="1">NBRC 107355</strain>
    </source>
</reference>
<evidence type="ECO:0000313" key="1">
    <source>
        <dbReference type="EMBL" id="GID16037.1"/>
    </source>
</evidence>
<sequence>MLVTMPFVAQRDGWPASTGSRSVPWPSRARNPFRLLHRGDTMVVLDPATLPDRLLWAGFDSWSVDHRPRRKISARPLSNH</sequence>
<dbReference type="EMBL" id="BOMB01000051">
    <property type="protein sequence ID" value="GID16037.1"/>
    <property type="molecule type" value="Genomic_DNA"/>
</dbReference>
<name>A0A8J3JCQ1_9ACTN</name>
<dbReference type="AlphaFoldDB" id="A0A8J3JCQ1"/>
<comment type="caution">
    <text evidence="1">The sequence shown here is derived from an EMBL/GenBank/DDBJ whole genome shotgun (WGS) entry which is preliminary data.</text>
</comment>
<evidence type="ECO:0000313" key="2">
    <source>
        <dbReference type="Proteomes" id="UP000612808"/>
    </source>
</evidence>
<proteinExistence type="predicted"/>
<organism evidence="1 2">
    <name type="scientific">Actinocatenispora rupis</name>
    <dbReference type="NCBI Taxonomy" id="519421"/>
    <lineage>
        <taxon>Bacteria</taxon>
        <taxon>Bacillati</taxon>
        <taxon>Actinomycetota</taxon>
        <taxon>Actinomycetes</taxon>
        <taxon>Micromonosporales</taxon>
        <taxon>Micromonosporaceae</taxon>
        <taxon>Actinocatenispora</taxon>
    </lineage>
</organism>
<accession>A0A8J3JCQ1</accession>
<dbReference type="Proteomes" id="UP000612808">
    <property type="component" value="Unassembled WGS sequence"/>
</dbReference>
<gene>
    <name evidence="1" type="ORF">Aru02nite_69260</name>
</gene>
<keyword evidence="2" id="KW-1185">Reference proteome</keyword>